<dbReference type="HOGENOM" id="CLU_2682392_0_0_10"/>
<sequence length="74" mass="8402" precursor="true">MKQVLFLFTLILVSVHCFSQNPIPYGSNKAVGKFVRINCVNLYYEIYGTGESILLIHVNGTGIVCWEPQIAHFR</sequence>
<dbReference type="EMBL" id="CP002542">
    <property type="protein sequence ID" value="AEA44604.1"/>
    <property type="molecule type" value="Genomic_DNA"/>
</dbReference>
<accession>F2IFB9</accession>
<dbReference type="Proteomes" id="UP000007463">
    <property type="component" value="Chromosome"/>
</dbReference>
<dbReference type="STRING" id="755732.Fluta_2622"/>
<dbReference type="InterPro" id="IPR029058">
    <property type="entry name" value="AB_hydrolase_fold"/>
</dbReference>
<organism evidence="2 3">
    <name type="scientific">Fluviicola taffensis (strain DSM 16823 / NCIMB 13979 / RW262)</name>
    <dbReference type="NCBI Taxonomy" id="755732"/>
    <lineage>
        <taxon>Bacteria</taxon>
        <taxon>Pseudomonadati</taxon>
        <taxon>Bacteroidota</taxon>
        <taxon>Flavobacteriia</taxon>
        <taxon>Flavobacteriales</taxon>
        <taxon>Crocinitomicaceae</taxon>
        <taxon>Fluviicola</taxon>
    </lineage>
</organism>
<evidence type="ECO:0000313" key="2">
    <source>
        <dbReference type="EMBL" id="AEA44604.1"/>
    </source>
</evidence>
<dbReference type="SUPFAM" id="SSF53474">
    <property type="entry name" value="alpha/beta-Hydrolases"/>
    <property type="match status" value="1"/>
</dbReference>
<protein>
    <submittedName>
        <fullName evidence="2">Uncharacterized protein</fullName>
    </submittedName>
</protein>
<dbReference type="AlphaFoldDB" id="F2IFB9"/>
<feature type="signal peptide" evidence="1">
    <location>
        <begin position="1"/>
        <end position="19"/>
    </location>
</feature>
<reference evidence="2 3" key="1">
    <citation type="journal article" date="2011" name="Stand. Genomic Sci.">
        <title>Complete genome sequence of the gliding freshwater bacterium Fluviicola taffensis type strain (RW262).</title>
        <authorList>
            <person name="Woyke T."/>
            <person name="Chertkov O."/>
            <person name="Lapidus A."/>
            <person name="Nolan M."/>
            <person name="Lucas S."/>
            <person name="Del Rio T.G."/>
            <person name="Tice H."/>
            <person name="Cheng J.F."/>
            <person name="Tapia R."/>
            <person name="Han C."/>
            <person name="Goodwin L."/>
            <person name="Pitluck S."/>
            <person name="Liolios K."/>
            <person name="Pagani I."/>
            <person name="Ivanova N."/>
            <person name="Huntemann M."/>
            <person name="Mavromatis K."/>
            <person name="Mikhailova N."/>
            <person name="Pati A."/>
            <person name="Chen A."/>
            <person name="Palaniappan K."/>
            <person name="Land M."/>
            <person name="Hauser L."/>
            <person name="Brambilla E.M."/>
            <person name="Rohde M."/>
            <person name="Mwirichia R."/>
            <person name="Sikorski J."/>
            <person name="Tindall B.J."/>
            <person name="Goker M."/>
            <person name="Bristow J."/>
            <person name="Eisen J.A."/>
            <person name="Markowitz V."/>
            <person name="Hugenholtz P."/>
            <person name="Klenk H.P."/>
            <person name="Kyrpides N.C."/>
        </authorList>
    </citation>
    <scope>NUCLEOTIDE SEQUENCE [LARGE SCALE GENOMIC DNA]</scope>
    <source>
        <strain evidence="3">DSM 16823 / RW262 / RW262</strain>
    </source>
</reference>
<evidence type="ECO:0000313" key="3">
    <source>
        <dbReference type="Proteomes" id="UP000007463"/>
    </source>
</evidence>
<name>F2IFB9_FLUTR</name>
<feature type="chain" id="PRO_5003283401" evidence="1">
    <location>
        <begin position="20"/>
        <end position="74"/>
    </location>
</feature>
<dbReference type="OrthoDB" id="9780932at2"/>
<keyword evidence="1" id="KW-0732">Signal</keyword>
<proteinExistence type="predicted"/>
<dbReference type="KEGG" id="fte:Fluta_2622"/>
<reference evidence="3" key="2">
    <citation type="submission" date="2011-02" db="EMBL/GenBank/DDBJ databases">
        <title>The complete genome of Fluviicola taffensis DSM 16823.</title>
        <authorList>
            <consortium name="US DOE Joint Genome Institute (JGI-PGF)"/>
            <person name="Lucas S."/>
            <person name="Copeland A."/>
            <person name="Lapidus A."/>
            <person name="Bruce D."/>
            <person name="Goodwin L."/>
            <person name="Pitluck S."/>
            <person name="Kyrpides N."/>
            <person name="Mavromatis K."/>
            <person name="Ivanova N."/>
            <person name="Mikhailova N."/>
            <person name="Pagani I."/>
            <person name="Chertkov O."/>
            <person name="Detter J.C."/>
            <person name="Han C."/>
            <person name="Tapia R."/>
            <person name="Land M."/>
            <person name="Hauser L."/>
            <person name="Markowitz V."/>
            <person name="Cheng J.-F."/>
            <person name="Hugenholtz P."/>
            <person name="Woyke T."/>
            <person name="Wu D."/>
            <person name="Tindall B."/>
            <person name="Pomrenke H.G."/>
            <person name="Brambilla E."/>
            <person name="Klenk H.-P."/>
            <person name="Eisen J.A."/>
        </authorList>
    </citation>
    <scope>NUCLEOTIDE SEQUENCE [LARGE SCALE GENOMIC DNA]</scope>
    <source>
        <strain evidence="3">DSM 16823 / RW262 / RW262</strain>
    </source>
</reference>
<gene>
    <name evidence="2" type="ordered locus">Fluta_2622</name>
</gene>
<evidence type="ECO:0000256" key="1">
    <source>
        <dbReference type="SAM" id="SignalP"/>
    </source>
</evidence>
<dbReference type="RefSeq" id="WP_013687374.1">
    <property type="nucleotide sequence ID" value="NC_015321.1"/>
</dbReference>
<keyword evidence="3" id="KW-1185">Reference proteome</keyword>